<sequence>MHDEIEKRANYNTIFSPKQAGLGRPYSEMLAHEEKGMVKYRRCWENACGSSGSFENYTFLTPTLYTYGAIPAHASLCDCLQIFSIEVMENGVWRIRWPVEVYGFIAARDTVDQNRNLLFNRTRDDPQMLTQQDPFLQLIGPCRPILLIDPVDFEIQLKVKGTTESEDETFMAQRFEYGHGFGQSGHLARRCWEGKFCTLKITSALLGCAVAATIISADVIEGSWPDDCGGRVVSCTAGIDEDFVLLDSGDGPMHVDPDGHISLRRGVVCVEHDEILTVSVEAYSKDGVSAAARVEFRPKDSLTSIDTCNLGFCTVMFIVGWSLTATKFDLKYDGC</sequence>
<evidence type="ECO:0000313" key="2">
    <source>
        <dbReference type="EMBL" id="KAK1627126.1"/>
    </source>
</evidence>
<gene>
    <name evidence="2" type="ORF">QYE76_001441</name>
</gene>
<dbReference type="PANTHER" id="PTHR33065">
    <property type="entry name" value="OS07G0486400 PROTEIN"/>
    <property type="match status" value="1"/>
</dbReference>
<dbReference type="PANTHER" id="PTHR33065:SF73">
    <property type="entry name" value="DUF6598 DOMAIN-CONTAINING PROTEIN"/>
    <property type="match status" value="1"/>
</dbReference>
<dbReference type="EMBL" id="JAUUTY010000005">
    <property type="protein sequence ID" value="KAK1627126.1"/>
    <property type="molecule type" value="Genomic_DNA"/>
</dbReference>
<dbReference type="AlphaFoldDB" id="A0AAD8RJL0"/>
<dbReference type="InterPro" id="IPR046533">
    <property type="entry name" value="DUF6598"/>
</dbReference>
<evidence type="ECO:0000259" key="1">
    <source>
        <dbReference type="Pfam" id="PF20241"/>
    </source>
</evidence>
<evidence type="ECO:0000313" key="3">
    <source>
        <dbReference type="Proteomes" id="UP001231189"/>
    </source>
</evidence>
<protein>
    <recommendedName>
        <fullName evidence="1">DUF6598 domain-containing protein</fullName>
    </recommendedName>
</protein>
<feature type="domain" description="DUF6598" evidence="1">
    <location>
        <begin position="80"/>
        <end position="317"/>
    </location>
</feature>
<keyword evidence="3" id="KW-1185">Reference proteome</keyword>
<dbReference type="Pfam" id="PF20241">
    <property type="entry name" value="DUF6598"/>
    <property type="match status" value="1"/>
</dbReference>
<comment type="caution">
    <text evidence="2">The sequence shown here is derived from an EMBL/GenBank/DDBJ whole genome shotgun (WGS) entry which is preliminary data.</text>
</comment>
<name>A0AAD8RJL0_LOLMU</name>
<organism evidence="2 3">
    <name type="scientific">Lolium multiflorum</name>
    <name type="common">Italian ryegrass</name>
    <name type="synonym">Lolium perenne subsp. multiflorum</name>
    <dbReference type="NCBI Taxonomy" id="4521"/>
    <lineage>
        <taxon>Eukaryota</taxon>
        <taxon>Viridiplantae</taxon>
        <taxon>Streptophyta</taxon>
        <taxon>Embryophyta</taxon>
        <taxon>Tracheophyta</taxon>
        <taxon>Spermatophyta</taxon>
        <taxon>Magnoliopsida</taxon>
        <taxon>Liliopsida</taxon>
        <taxon>Poales</taxon>
        <taxon>Poaceae</taxon>
        <taxon>BOP clade</taxon>
        <taxon>Pooideae</taxon>
        <taxon>Poodae</taxon>
        <taxon>Poeae</taxon>
        <taxon>Poeae Chloroplast Group 2 (Poeae type)</taxon>
        <taxon>Loliodinae</taxon>
        <taxon>Loliinae</taxon>
        <taxon>Lolium</taxon>
    </lineage>
</organism>
<proteinExistence type="predicted"/>
<dbReference type="Proteomes" id="UP001231189">
    <property type="component" value="Unassembled WGS sequence"/>
</dbReference>
<reference evidence="2" key="1">
    <citation type="submission" date="2023-07" db="EMBL/GenBank/DDBJ databases">
        <title>A chromosome-level genome assembly of Lolium multiflorum.</title>
        <authorList>
            <person name="Chen Y."/>
            <person name="Copetti D."/>
            <person name="Kolliker R."/>
            <person name="Studer B."/>
        </authorList>
    </citation>
    <scope>NUCLEOTIDE SEQUENCE</scope>
    <source>
        <strain evidence="2">02402/16</strain>
        <tissue evidence="2">Leaf</tissue>
    </source>
</reference>
<accession>A0AAD8RJL0</accession>